<dbReference type="Gene3D" id="1.10.720.60">
    <property type="match status" value="1"/>
</dbReference>
<dbReference type="GO" id="GO:0005737">
    <property type="term" value="C:cytoplasm"/>
    <property type="evidence" value="ECO:0007669"/>
    <property type="project" value="UniProtKB-SubCell"/>
</dbReference>
<comment type="similarity">
    <text evidence="6">Belongs to the HAD-like hydrolase superfamily. MasA/MtnC family.</text>
</comment>
<sequence length="238" mass="26012">MSAMQPSLMHGIKVLLLDIEGTVCPISFVKDVLFPYALNALPAVLDEQWDQPAFAVYRDAFPDEFRNDRSRLEEHVRDLVSRDVKAPYLKALQGHLWLQGYESGVLKAPLFADVPSFIKDAHAAGVKVIIYSSGSVAAQKLFFKHTSATPSDMSSFISGWFDTVNAGPKIEAASYEIILAAESGVDASQWLFLSDNINEVKAARAAGMQSVPVVRPGNAPLPSELDLSNQAVTSFHFN</sequence>
<feature type="binding site" evidence="6">
    <location>
        <begin position="132"/>
        <end position="133"/>
    </location>
    <ligand>
        <name>substrate</name>
    </ligand>
</feature>
<dbReference type="GO" id="GO:0043874">
    <property type="term" value="F:acireductone synthase activity"/>
    <property type="evidence" value="ECO:0007669"/>
    <property type="project" value="UniProtKB-EC"/>
</dbReference>
<comment type="subcellular location">
    <subcellularLocation>
        <location evidence="6">Cytoplasm</location>
    </subcellularLocation>
    <subcellularLocation>
        <location evidence="6">Nucleus</location>
    </subcellularLocation>
</comment>
<keyword evidence="6" id="KW-0963">Cytoplasm</keyword>
<feature type="binding site" evidence="6">
    <location>
        <position position="20"/>
    </location>
    <ligand>
        <name>Mg(2+)</name>
        <dbReference type="ChEBI" id="CHEBI:18420"/>
    </ligand>
</feature>
<dbReference type="InterPro" id="IPR036412">
    <property type="entry name" value="HAD-like_sf"/>
</dbReference>
<keyword evidence="2 6" id="KW-0479">Metal-binding</keyword>
<comment type="catalytic activity">
    <reaction evidence="6">
        <text>5-methylsulfanyl-2,3-dioxopentyl phosphate + H2O = 1,2-dihydroxy-5-(methylsulfanyl)pent-1-en-3-one + phosphate</text>
        <dbReference type="Rhea" id="RHEA:21700"/>
        <dbReference type="ChEBI" id="CHEBI:15377"/>
        <dbReference type="ChEBI" id="CHEBI:43474"/>
        <dbReference type="ChEBI" id="CHEBI:49252"/>
        <dbReference type="ChEBI" id="CHEBI:58828"/>
        <dbReference type="EC" id="3.1.3.77"/>
    </reaction>
</comment>
<evidence type="ECO:0000313" key="7">
    <source>
        <dbReference type="EMBL" id="CEJ87623.1"/>
    </source>
</evidence>
<keyword evidence="1 6" id="KW-0028">Amino-acid biosynthesis</keyword>
<dbReference type="HOGENOM" id="CLU_023273_1_1_1"/>
<evidence type="ECO:0000256" key="3">
    <source>
        <dbReference type="ARBA" id="ARBA00022801"/>
    </source>
</evidence>
<dbReference type="InterPro" id="IPR023943">
    <property type="entry name" value="Enolase-ppase_E1"/>
</dbReference>
<feature type="binding site" evidence="6">
    <location>
        <position position="169"/>
    </location>
    <ligand>
        <name>substrate</name>
    </ligand>
</feature>
<dbReference type="NCBIfam" id="TIGR01691">
    <property type="entry name" value="enolase-ppase"/>
    <property type="match status" value="1"/>
</dbReference>
<dbReference type="OrthoDB" id="272500at2759"/>
<feature type="binding site" evidence="6">
    <location>
        <position position="195"/>
    </location>
    <ligand>
        <name>Mg(2+)</name>
        <dbReference type="ChEBI" id="CHEBI:18420"/>
    </ligand>
</feature>
<protein>
    <recommendedName>
        <fullName evidence="6">Enolase-phosphatase E1</fullName>
        <ecNumber evidence="6">3.1.3.77</ecNumber>
    </recommendedName>
    <alternativeName>
        <fullName evidence="6">2,3-diketo-5-methylthio-1-phosphopentane phosphatase</fullName>
    </alternativeName>
</protein>
<evidence type="ECO:0000256" key="6">
    <source>
        <dbReference type="HAMAP-Rule" id="MF_03117"/>
    </source>
</evidence>
<dbReference type="InterPro" id="IPR006439">
    <property type="entry name" value="HAD-SF_hydro_IA"/>
</dbReference>
<dbReference type="NCBIfam" id="TIGR01549">
    <property type="entry name" value="HAD-SF-IA-v1"/>
    <property type="match status" value="1"/>
</dbReference>
<comment type="subunit">
    <text evidence="6">Monomer.</text>
</comment>
<dbReference type="Gene3D" id="3.40.50.1000">
    <property type="entry name" value="HAD superfamily/HAD-like"/>
    <property type="match status" value="1"/>
</dbReference>
<gene>
    <name evidence="6" type="primary">UTR4</name>
    <name evidence="7" type="ORF">VHEMI04467</name>
</gene>
<dbReference type="SUPFAM" id="SSF56784">
    <property type="entry name" value="HAD-like"/>
    <property type="match status" value="1"/>
</dbReference>
<dbReference type="SFLD" id="SFLDG01133">
    <property type="entry name" value="C1.5.4:_Enolase-phosphatase_Li"/>
    <property type="match status" value="1"/>
</dbReference>
<keyword evidence="5 6" id="KW-0486">Methionine biosynthesis</keyword>
<evidence type="ECO:0000256" key="2">
    <source>
        <dbReference type="ARBA" id="ARBA00022723"/>
    </source>
</evidence>
<dbReference type="GO" id="GO:0019509">
    <property type="term" value="P:L-methionine salvage from methylthioadenosine"/>
    <property type="evidence" value="ECO:0007669"/>
    <property type="project" value="UniProtKB-UniRule"/>
</dbReference>
<organism evidence="7 8">
    <name type="scientific">[Torrubiella] hemipterigena</name>
    <dbReference type="NCBI Taxonomy" id="1531966"/>
    <lineage>
        <taxon>Eukaryota</taxon>
        <taxon>Fungi</taxon>
        <taxon>Dikarya</taxon>
        <taxon>Ascomycota</taxon>
        <taxon>Pezizomycotina</taxon>
        <taxon>Sordariomycetes</taxon>
        <taxon>Hypocreomycetidae</taxon>
        <taxon>Hypocreales</taxon>
        <taxon>Clavicipitaceae</taxon>
        <taxon>Clavicipitaceae incertae sedis</taxon>
        <taxon>'Torrubiella' clade</taxon>
    </lineage>
</organism>
<evidence type="ECO:0000256" key="5">
    <source>
        <dbReference type="ARBA" id="ARBA00023167"/>
    </source>
</evidence>
<dbReference type="Proteomes" id="UP000039046">
    <property type="component" value="Unassembled WGS sequence"/>
</dbReference>
<dbReference type="PANTHER" id="PTHR20371:SF1">
    <property type="entry name" value="ENOLASE-PHOSPHATASE E1"/>
    <property type="match status" value="1"/>
</dbReference>
<name>A0A0A1TED5_9HYPO</name>
<dbReference type="InterPro" id="IPR023214">
    <property type="entry name" value="HAD_sf"/>
</dbReference>
<comment type="pathway">
    <text evidence="6">Amino-acid biosynthesis; L-methionine biosynthesis via salvage pathway; L-methionine from S-methyl-5-thio-alpha-D-ribose 1-phosphate: step 3/6.</text>
</comment>
<keyword evidence="4 6" id="KW-0460">Magnesium</keyword>
<dbReference type="STRING" id="1531966.A0A0A1TED5"/>
<evidence type="ECO:0000256" key="4">
    <source>
        <dbReference type="ARBA" id="ARBA00022842"/>
    </source>
</evidence>
<comment type="pathway">
    <text evidence="6">Amino-acid biosynthesis; L-methionine biosynthesis via salvage pathway; L-methionine from S-methyl-5-thio-alpha-D-ribose 1-phosphate: step 4/6.</text>
</comment>
<dbReference type="EC" id="3.1.3.77" evidence="6"/>
<evidence type="ECO:0000313" key="8">
    <source>
        <dbReference type="Proteomes" id="UP000039046"/>
    </source>
</evidence>
<dbReference type="SFLD" id="SFLDG01129">
    <property type="entry name" value="C1.5:_HAD__Beta-PGM__Phosphata"/>
    <property type="match status" value="1"/>
</dbReference>
<dbReference type="UniPathway" id="UPA00904">
    <property type="reaction ID" value="UER00876"/>
</dbReference>
<dbReference type="CDD" id="cd01629">
    <property type="entry name" value="HAD_EP"/>
    <property type="match status" value="1"/>
</dbReference>
<comment type="function">
    <text evidence="6">Bifunctional enzyme that catalyzes the enolization of 2,3-diketo-5-methylthiopentyl-1-phosphate (DK-MTP-1-P) into the intermediate 2-hydroxy-3-keto-5-methylthiopentenyl-1-phosphate (HK-MTPenyl-1-P), which is then dephosphorylated to form the acireductone 1,2-dihydroxy-3-keto-5-methylthiopentene (DHK-MTPene).</text>
</comment>
<keyword evidence="3 6" id="KW-0378">Hydrolase</keyword>
<feature type="binding site" evidence="6">
    <location>
        <position position="18"/>
    </location>
    <ligand>
        <name>Mg(2+)</name>
        <dbReference type="ChEBI" id="CHEBI:18420"/>
    </ligand>
</feature>
<dbReference type="Pfam" id="PF00702">
    <property type="entry name" value="Hydrolase"/>
    <property type="match status" value="1"/>
</dbReference>
<dbReference type="GO" id="GO:0000287">
    <property type="term" value="F:magnesium ion binding"/>
    <property type="evidence" value="ECO:0007669"/>
    <property type="project" value="UniProtKB-UniRule"/>
</dbReference>
<comment type="cofactor">
    <cofactor evidence="6">
        <name>Mg(2+)</name>
        <dbReference type="ChEBI" id="CHEBI:18420"/>
    </cofactor>
    <text evidence="6">Binds 1 Mg(2+) ion per subunit.</text>
</comment>
<dbReference type="GO" id="GO:0005634">
    <property type="term" value="C:nucleus"/>
    <property type="evidence" value="ECO:0007669"/>
    <property type="project" value="UniProtKB-SubCell"/>
</dbReference>
<keyword evidence="8" id="KW-1185">Reference proteome</keyword>
<proteinExistence type="inferred from homology"/>
<dbReference type="PANTHER" id="PTHR20371">
    <property type="entry name" value="ENOLASE-PHOSPHATASE E1"/>
    <property type="match status" value="1"/>
</dbReference>
<dbReference type="HAMAP" id="MF_03117">
    <property type="entry name" value="Salvage_MtnC_euk"/>
    <property type="match status" value="1"/>
</dbReference>
<dbReference type="AlphaFoldDB" id="A0A0A1TED5"/>
<dbReference type="InterPro" id="IPR027511">
    <property type="entry name" value="ENOPH1_eukaryotes"/>
</dbReference>
<accession>A0A0A1TED5</accession>
<evidence type="ECO:0000256" key="1">
    <source>
        <dbReference type="ARBA" id="ARBA00022605"/>
    </source>
</evidence>
<dbReference type="SFLD" id="SFLDS00003">
    <property type="entry name" value="Haloacid_Dehalogenase"/>
    <property type="match status" value="1"/>
</dbReference>
<reference evidence="7 8" key="1">
    <citation type="journal article" date="2015" name="Genome Announc.">
        <title>Draft Genome Sequence and Gene Annotation of the Entomopathogenic Fungus Verticillium hemipterigenum.</title>
        <authorList>
            <person name="Horn F."/>
            <person name="Habel A."/>
            <person name="Scharf D.H."/>
            <person name="Dworschak J."/>
            <person name="Brakhage A.A."/>
            <person name="Guthke R."/>
            <person name="Hertweck C."/>
            <person name="Linde J."/>
        </authorList>
    </citation>
    <scope>NUCLEOTIDE SEQUENCE [LARGE SCALE GENOMIC DNA]</scope>
</reference>
<keyword evidence="6" id="KW-0539">Nucleus</keyword>
<dbReference type="EMBL" id="CDHN01000002">
    <property type="protein sequence ID" value="CEJ87623.1"/>
    <property type="molecule type" value="Genomic_DNA"/>
</dbReference>